<name>A0A5C3R3M0_9AGAR</name>
<organism evidence="2 3">
    <name type="scientific">Pterulicium gracile</name>
    <dbReference type="NCBI Taxonomy" id="1884261"/>
    <lineage>
        <taxon>Eukaryota</taxon>
        <taxon>Fungi</taxon>
        <taxon>Dikarya</taxon>
        <taxon>Basidiomycota</taxon>
        <taxon>Agaricomycotina</taxon>
        <taxon>Agaricomycetes</taxon>
        <taxon>Agaricomycetidae</taxon>
        <taxon>Agaricales</taxon>
        <taxon>Pleurotineae</taxon>
        <taxon>Pterulaceae</taxon>
        <taxon>Pterulicium</taxon>
    </lineage>
</organism>
<keyword evidence="1" id="KW-0812">Transmembrane</keyword>
<sequence length="348" mass="38065">MSKVIAPFVLLPAAVAAAYFILGHFAISGTQSRLDEICSYSAGDAISHLLLPYTSSPTINERLCGLVEIFHGGMATPDATFFTSSFAVWFAPICFFILVEAARPRQCLMLTSSMVVGILYQVGTAGAITSLYWLVFVLFSNYRTTDTTRTQPLAKGIPTKAHAEAITFGFLAGAVIPTIALLNMQDPYVTVLWQPFPIYVAVFYHLHLLFRTPSNHATSGFPLIQAMYIIIFVLASSFHFATIWPRFGDWEILKTLFVPSIDPVPQVTDSASIAAAALHLLQYDAIFSVGSSMVGTLWFASSFTQALRVVVWYIISVPVCGPSAALATVFLWRESGLAREDAPLKKVQ</sequence>
<feature type="transmembrane region" description="Helical" evidence="1">
    <location>
        <begin position="118"/>
        <end position="140"/>
    </location>
</feature>
<evidence type="ECO:0000313" key="3">
    <source>
        <dbReference type="Proteomes" id="UP000305067"/>
    </source>
</evidence>
<feature type="transmembrane region" description="Helical" evidence="1">
    <location>
        <begin position="188"/>
        <end position="210"/>
    </location>
</feature>
<feature type="transmembrane region" description="Helical" evidence="1">
    <location>
        <begin position="285"/>
        <end position="303"/>
    </location>
</feature>
<reference evidence="2 3" key="1">
    <citation type="journal article" date="2019" name="Nat. Ecol. Evol.">
        <title>Megaphylogeny resolves global patterns of mushroom evolution.</title>
        <authorList>
            <person name="Varga T."/>
            <person name="Krizsan K."/>
            <person name="Foldi C."/>
            <person name="Dima B."/>
            <person name="Sanchez-Garcia M."/>
            <person name="Sanchez-Ramirez S."/>
            <person name="Szollosi G.J."/>
            <person name="Szarkandi J.G."/>
            <person name="Papp V."/>
            <person name="Albert L."/>
            <person name="Andreopoulos W."/>
            <person name="Angelini C."/>
            <person name="Antonin V."/>
            <person name="Barry K.W."/>
            <person name="Bougher N.L."/>
            <person name="Buchanan P."/>
            <person name="Buyck B."/>
            <person name="Bense V."/>
            <person name="Catcheside P."/>
            <person name="Chovatia M."/>
            <person name="Cooper J."/>
            <person name="Damon W."/>
            <person name="Desjardin D."/>
            <person name="Finy P."/>
            <person name="Geml J."/>
            <person name="Haridas S."/>
            <person name="Hughes K."/>
            <person name="Justo A."/>
            <person name="Karasinski D."/>
            <person name="Kautmanova I."/>
            <person name="Kiss B."/>
            <person name="Kocsube S."/>
            <person name="Kotiranta H."/>
            <person name="LaButti K.M."/>
            <person name="Lechner B.E."/>
            <person name="Liimatainen K."/>
            <person name="Lipzen A."/>
            <person name="Lukacs Z."/>
            <person name="Mihaltcheva S."/>
            <person name="Morgado L.N."/>
            <person name="Niskanen T."/>
            <person name="Noordeloos M.E."/>
            <person name="Ohm R.A."/>
            <person name="Ortiz-Santana B."/>
            <person name="Ovrebo C."/>
            <person name="Racz N."/>
            <person name="Riley R."/>
            <person name="Savchenko A."/>
            <person name="Shiryaev A."/>
            <person name="Soop K."/>
            <person name="Spirin V."/>
            <person name="Szebenyi C."/>
            <person name="Tomsovsky M."/>
            <person name="Tulloss R.E."/>
            <person name="Uehling J."/>
            <person name="Grigoriev I.V."/>
            <person name="Vagvolgyi C."/>
            <person name="Papp T."/>
            <person name="Martin F.M."/>
            <person name="Miettinen O."/>
            <person name="Hibbett D.S."/>
            <person name="Nagy L.G."/>
        </authorList>
    </citation>
    <scope>NUCLEOTIDE SEQUENCE [LARGE SCALE GENOMIC DNA]</scope>
    <source>
        <strain evidence="2 3">CBS 309.79</strain>
    </source>
</reference>
<dbReference type="AlphaFoldDB" id="A0A5C3R3M0"/>
<dbReference type="OrthoDB" id="72269at2759"/>
<keyword evidence="1" id="KW-0472">Membrane</keyword>
<dbReference type="Proteomes" id="UP000305067">
    <property type="component" value="Unassembled WGS sequence"/>
</dbReference>
<dbReference type="EMBL" id="ML178814">
    <property type="protein sequence ID" value="TFL07581.1"/>
    <property type="molecule type" value="Genomic_DNA"/>
</dbReference>
<feature type="transmembrane region" description="Helical" evidence="1">
    <location>
        <begin position="310"/>
        <end position="332"/>
    </location>
</feature>
<dbReference type="STRING" id="1884261.A0A5C3R3M0"/>
<feature type="transmembrane region" description="Helical" evidence="1">
    <location>
        <begin position="6"/>
        <end position="27"/>
    </location>
</feature>
<evidence type="ECO:0000256" key="1">
    <source>
        <dbReference type="SAM" id="Phobius"/>
    </source>
</evidence>
<keyword evidence="1" id="KW-1133">Transmembrane helix</keyword>
<gene>
    <name evidence="2" type="ORF">BDV98DRAFT_599866</name>
</gene>
<proteinExistence type="predicted"/>
<feature type="transmembrane region" description="Helical" evidence="1">
    <location>
        <begin position="161"/>
        <end position="182"/>
    </location>
</feature>
<keyword evidence="3" id="KW-1185">Reference proteome</keyword>
<accession>A0A5C3R3M0</accession>
<evidence type="ECO:0000313" key="2">
    <source>
        <dbReference type="EMBL" id="TFL07581.1"/>
    </source>
</evidence>
<protein>
    <submittedName>
        <fullName evidence="2">Uncharacterized protein</fullName>
    </submittedName>
</protein>
<feature type="transmembrane region" description="Helical" evidence="1">
    <location>
        <begin position="79"/>
        <end position="98"/>
    </location>
</feature>
<feature type="transmembrane region" description="Helical" evidence="1">
    <location>
        <begin position="222"/>
        <end position="244"/>
    </location>
</feature>